<dbReference type="EMBL" id="BAAATK010000033">
    <property type="protein sequence ID" value="GAA2448417.1"/>
    <property type="molecule type" value="Genomic_DNA"/>
</dbReference>
<organism evidence="2 3">
    <name type="scientific">Streptomyces glaucus</name>
    <dbReference type="NCBI Taxonomy" id="284029"/>
    <lineage>
        <taxon>Bacteria</taxon>
        <taxon>Bacillati</taxon>
        <taxon>Actinomycetota</taxon>
        <taxon>Actinomycetes</taxon>
        <taxon>Kitasatosporales</taxon>
        <taxon>Streptomycetaceae</taxon>
        <taxon>Streptomyces</taxon>
    </lineage>
</organism>
<comment type="caution">
    <text evidence="2">The sequence shown here is derived from an EMBL/GenBank/DDBJ whole genome shotgun (WGS) entry which is preliminary data.</text>
</comment>
<dbReference type="SUPFAM" id="SSF51735">
    <property type="entry name" value="NAD(P)-binding Rossmann-fold domains"/>
    <property type="match status" value="1"/>
</dbReference>
<dbReference type="Proteomes" id="UP001500460">
    <property type="component" value="Unassembled WGS sequence"/>
</dbReference>
<keyword evidence="3" id="KW-1185">Reference proteome</keyword>
<protein>
    <submittedName>
        <fullName evidence="2">Butenolide phosphate reductase ScbC</fullName>
    </submittedName>
</protein>
<dbReference type="InterPro" id="IPR016040">
    <property type="entry name" value="NAD(P)-bd_dom"/>
</dbReference>
<sequence length="304" mass="32418">MSARLPGCPGSVGEGARPSVNGRIVVTGGTGTVGRQVARRLAAAGVAVRVVTRDPRRAARAGVPGELVAADFADRRRLARALAGADSVFVVTSDPRQPAHDENILGAALSGGVRHLVKLSALAVADPAADDLITRWQRSNEERLAAADLLSTVLRPRAFMSNALEWAAGIRREGVVRTLYPDARNACVDPADIAEVAVRVLTVPAFQGGTWALTGPEPLCAREQTEQLARVLGRPLRCEELTPEQACARWRASMPEPMVRARLLSAERQRQGAKEAVLDGVKAVTGRDPGTFARWAERHAGAFR</sequence>
<dbReference type="Gene3D" id="3.90.25.10">
    <property type="entry name" value="UDP-galactose 4-epimerase, domain 1"/>
    <property type="match status" value="1"/>
</dbReference>
<dbReference type="InterPro" id="IPR051604">
    <property type="entry name" value="Ergot_Alk_Oxidoreductase"/>
</dbReference>
<dbReference type="InterPro" id="IPR036291">
    <property type="entry name" value="NAD(P)-bd_dom_sf"/>
</dbReference>
<dbReference type="Gene3D" id="3.40.50.720">
    <property type="entry name" value="NAD(P)-binding Rossmann-like Domain"/>
    <property type="match status" value="1"/>
</dbReference>
<evidence type="ECO:0000313" key="2">
    <source>
        <dbReference type="EMBL" id="GAA2448417.1"/>
    </source>
</evidence>
<dbReference type="PANTHER" id="PTHR43162:SF1">
    <property type="entry name" value="PRESTALK A DIFFERENTIATION PROTEIN A"/>
    <property type="match status" value="1"/>
</dbReference>
<name>A0ABN3K7B3_9ACTN</name>
<accession>A0ABN3K7B3</accession>
<dbReference type="PANTHER" id="PTHR43162">
    <property type="match status" value="1"/>
</dbReference>
<gene>
    <name evidence="2" type="primary">scbC</name>
    <name evidence="2" type="ORF">GCM10010421_45620</name>
</gene>
<feature type="domain" description="NAD(P)-binding" evidence="1">
    <location>
        <begin position="28"/>
        <end position="202"/>
    </location>
</feature>
<dbReference type="Pfam" id="PF13460">
    <property type="entry name" value="NAD_binding_10"/>
    <property type="match status" value="1"/>
</dbReference>
<evidence type="ECO:0000313" key="3">
    <source>
        <dbReference type="Proteomes" id="UP001500460"/>
    </source>
</evidence>
<reference evidence="2 3" key="1">
    <citation type="journal article" date="2019" name="Int. J. Syst. Evol. Microbiol.">
        <title>The Global Catalogue of Microorganisms (GCM) 10K type strain sequencing project: providing services to taxonomists for standard genome sequencing and annotation.</title>
        <authorList>
            <consortium name="The Broad Institute Genomics Platform"/>
            <consortium name="The Broad Institute Genome Sequencing Center for Infectious Disease"/>
            <person name="Wu L."/>
            <person name="Ma J."/>
        </authorList>
    </citation>
    <scope>NUCLEOTIDE SEQUENCE [LARGE SCALE GENOMIC DNA]</scope>
    <source>
        <strain evidence="2 3">JCM 6922</strain>
    </source>
</reference>
<proteinExistence type="predicted"/>
<evidence type="ECO:0000259" key="1">
    <source>
        <dbReference type="Pfam" id="PF13460"/>
    </source>
</evidence>